<sequence length="62" mass="6846">MKPAKGAFVLLFERFTVLGHRVRARRRRGGGAGATAREILDQPPRPVREGGDDSPTVPTPHW</sequence>
<dbReference type="AlphaFoldDB" id="A0AAU3HRV1"/>
<gene>
    <name evidence="2" type="ORF">OG699_02685</name>
</gene>
<evidence type="ECO:0000256" key="1">
    <source>
        <dbReference type="SAM" id="MobiDB-lite"/>
    </source>
</evidence>
<accession>A0AAU3HRV1</accession>
<dbReference type="EMBL" id="CP109546">
    <property type="protein sequence ID" value="WTZ07001.1"/>
    <property type="molecule type" value="Genomic_DNA"/>
</dbReference>
<feature type="region of interest" description="Disordered" evidence="1">
    <location>
        <begin position="25"/>
        <end position="62"/>
    </location>
</feature>
<proteinExistence type="predicted"/>
<name>A0AAU3HRV1_9ACTN</name>
<protein>
    <submittedName>
        <fullName evidence="2">Uncharacterized protein</fullName>
    </submittedName>
</protein>
<reference evidence="2" key="1">
    <citation type="submission" date="2022-10" db="EMBL/GenBank/DDBJ databases">
        <title>The complete genomes of actinobacterial strains from the NBC collection.</title>
        <authorList>
            <person name="Joergensen T.S."/>
            <person name="Alvarez Arevalo M."/>
            <person name="Sterndorff E.B."/>
            <person name="Faurdal D."/>
            <person name="Vuksanovic O."/>
            <person name="Mourched A.-S."/>
            <person name="Charusanti P."/>
            <person name="Shaw S."/>
            <person name="Blin K."/>
            <person name="Weber T."/>
        </authorList>
    </citation>
    <scope>NUCLEOTIDE SEQUENCE</scope>
    <source>
        <strain evidence="2">NBC_01393</strain>
    </source>
</reference>
<evidence type="ECO:0000313" key="2">
    <source>
        <dbReference type="EMBL" id="WTZ07001.1"/>
    </source>
</evidence>
<organism evidence="2">
    <name type="scientific">Streptomyces sp. NBC_01393</name>
    <dbReference type="NCBI Taxonomy" id="2903851"/>
    <lineage>
        <taxon>Bacteria</taxon>
        <taxon>Bacillati</taxon>
        <taxon>Actinomycetota</taxon>
        <taxon>Actinomycetes</taxon>
        <taxon>Kitasatosporales</taxon>
        <taxon>Streptomycetaceae</taxon>
        <taxon>Streptomyces</taxon>
    </lineage>
</organism>